<dbReference type="Proteomes" id="UP000008810">
    <property type="component" value="Chromosome 3"/>
</dbReference>
<name>A0A0Q3HXJ7_BRADI</name>
<accession>A0A0Q3HXJ7</accession>
<dbReference type="Gramene" id="KQJ98218">
    <property type="protein sequence ID" value="KQJ98218"/>
    <property type="gene ID" value="BRADI_3g35535v3"/>
</dbReference>
<sequence>MLFKLTILVLFVGVTIPCSYWRRQLAIAEVARRVDILCHHIYWSYRLLEGSSHFKELHDIIEDAKGKLESEVGPLDGMSAKMAHGMVSRLCGGSDVQKLCTLAIQKADEWLSYPALHLRDSLPAECRFRFVDITTSSSLVIILKETTLALSDTIKETPWHHVHNVRISITYTSRA</sequence>
<evidence type="ECO:0000313" key="2">
    <source>
        <dbReference type="EMBL" id="KQJ98218.1"/>
    </source>
</evidence>
<evidence type="ECO:0008006" key="5">
    <source>
        <dbReference type="Google" id="ProtNLM"/>
    </source>
</evidence>
<dbReference type="EMBL" id="CM000882">
    <property type="protein sequence ID" value="KQJ98218.1"/>
    <property type="molecule type" value="Genomic_DNA"/>
</dbReference>
<dbReference type="PANTHER" id="PTHR46286">
    <property type="entry name" value="VIN3-LIKE PROTEIN 2-RELATED"/>
    <property type="match status" value="1"/>
</dbReference>
<dbReference type="OrthoDB" id="600557at2759"/>
<feature type="chain" id="PRO_5035999633" description="Pectinesterase inhibitor domain-containing protein" evidence="1">
    <location>
        <begin position="18"/>
        <end position="175"/>
    </location>
</feature>
<dbReference type="STRING" id="15368.A0A0Q3HXJ7"/>
<dbReference type="GO" id="GO:0010048">
    <property type="term" value="P:vernalization response"/>
    <property type="evidence" value="ECO:0007669"/>
    <property type="project" value="InterPro"/>
</dbReference>
<feature type="signal peptide" evidence="1">
    <location>
        <begin position="1"/>
        <end position="17"/>
    </location>
</feature>
<keyword evidence="1" id="KW-0732">Signal</keyword>
<proteinExistence type="predicted"/>
<dbReference type="GO" id="GO:0040029">
    <property type="term" value="P:epigenetic regulation of gene expression"/>
    <property type="evidence" value="ECO:0007669"/>
    <property type="project" value="InterPro"/>
</dbReference>
<dbReference type="AlphaFoldDB" id="A0A0Q3HXJ7"/>
<evidence type="ECO:0000256" key="1">
    <source>
        <dbReference type="SAM" id="SignalP"/>
    </source>
</evidence>
<reference evidence="3" key="3">
    <citation type="submission" date="2018-08" db="UniProtKB">
        <authorList>
            <consortium name="EnsemblPlants"/>
        </authorList>
    </citation>
    <scope>IDENTIFICATION</scope>
    <source>
        <strain evidence="3">cv. Bd21</strain>
    </source>
</reference>
<protein>
    <recommendedName>
        <fullName evidence="5">Pectinesterase inhibitor domain-containing protein</fullName>
    </recommendedName>
</protein>
<evidence type="ECO:0000313" key="4">
    <source>
        <dbReference type="Proteomes" id="UP000008810"/>
    </source>
</evidence>
<reference evidence="2" key="2">
    <citation type="submission" date="2017-06" db="EMBL/GenBank/DDBJ databases">
        <title>WGS assembly of Brachypodium distachyon.</title>
        <authorList>
            <consortium name="The International Brachypodium Initiative"/>
            <person name="Lucas S."/>
            <person name="Harmon-Smith M."/>
            <person name="Lail K."/>
            <person name="Tice H."/>
            <person name="Grimwood J."/>
            <person name="Bruce D."/>
            <person name="Barry K."/>
            <person name="Shu S."/>
            <person name="Lindquist E."/>
            <person name="Wang M."/>
            <person name="Pitluck S."/>
            <person name="Vogel J.P."/>
            <person name="Garvin D.F."/>
            <person name="Mockler T.C."/>
            <person name="Schmutz J."/>
            <person name="Rokhsar D."/>
            <person name="Bevan M.W."/>
        </authorList>
    </citation>
    <scope>NUCLEOTIDE SEQUENCE</scope>
    <source>
        <strain evidence="2">Bd21</strain>
    </source>
</reference>
<reference evidence="2 3" key="1">
    <citation type="journal article" date="2010" name="Nature">
        <title>Genome sequencing and analysis of the model grass Brachypodium distachyon.</title>
        <authorList>
            <consortium name="International Brachypodium Initiative"/>
        </authorList>
    </citation>
    <scope>NUCLEOTIDE SEQUENCE [LARGE SCALE GENOMIC DNA]</scope>
    <source>
        <strain evidence="2 3">Bd21</strain>
    </source>
</reference>
<dbReference type="EnsemblPlants" id="KQJ98218">
    <property type="protein sequence ID" value="KQJ98218"/>
    <property type="gene ID" value="BRADI_3g35535v3"/>
</dbReference>
<gene>
    <name evidence="2" type="ORF">BRADI_3g35535v3</name>
</gene>
<dbReference type="InterPro" id="IPR044514">
    <property type="entry name" value="VIN3-like"/>
</dbReference>
<organism evidence="2">
    <name type="scientific">Brachypodium distachyon</name>
    <name type="common">Purple false brome</name>
    <name type="synonym">Trachynia distachya</name>
    <dbReference type="NCBI Taxonomy" id="15368"/>
    <lineage>
        <taxon>Eukaryota</taxon>
        <taxon>Viridiplantae</taxon>
        <taxon>Streptophyta</taxon>
        <taxon>Embryophyta</taxon>
        <taxon>Tracheophyta</taxon>
        <taxon>Spermatophyta</taxon>
        <taxon>Magnoliopsida</taxon>
        <taxon>Liliopsida</taxon>
        <taxon>Poales</taxon>
        <taxon>Poaceae</taxon>
        <taxon>BOP clade</taxon>
        <taxon>Pooideae</taxon>
        <taxon>Stipodae</taxon>
        <taxon>Brachypodieae</taxon>
        <taxon>Brachypodium</taxon>
    </lineage>
</organism>
<dbReference type="InParanoid" id="A0A0Q3HXJ7"/>
<keyword evidence="4" id="KW-1185">Reference proteome</keyword>
<evidence type="ECO:0000313" key="3">
    <source>
        <dbReference type="EnsemblPlants" id="KQJ98218"/>
    </source>
</evidence>
<dbReference type="PANTHER" id="PTHR46286:SF3">
    <property type="entry name" value="OS05G0145400 PROTEIN"/>
    <property type="match status" value="1"/>
</dbReference>